<dbReference type="EMBL" id="JAHHHD010000006">
    <property type="protein sequence ID" value="MBW4658623.1"/>
    <property type="molecule type" value="Genomic_DNA"/>
</dbReference>
<dbReference type="Pfam" id="PF00459">
    <property type="entry name" value="Inositol_P"/>
    <property type="match status" value="1"/>
</dbReference>
<dbReference type="GO" id="GO:0046872">
    <property type="term" value="F:metal ion binding"/>
    <property type="evidence" value="ECO:0007669"/>
    <property type="project" value="UniProtKB-KW"/>
</dbReference>
<gene>
    <name evidence="7" type="ORF">KME15_08110</name>
</gene>
<evidence type="ECO:0000313" key="7">
    <source>
        <dbReference type="EMBL" id="MBW4658623.1"/>
    </source>
</evidence>
<proteinExistence type="predicted"/>
<evidence type="ECO:0000313" key="8">
    <source>
        <dbReference type="Proteomes" id="UP000757435"/>
    </source>
</evidence>
<comment type="caution">
    <text evidence="7">The sequence shown here is derived from an EMBL/GenBank/DDBJ whole genome shotgun (WGS) entry which is preliminary data.</text>
</comment>
<keyword evidence="5 6" id="KW-0460">Magnesium</keyword>
<protein>
    <recommendedName>
        <fullName evidence="2">inositol-phosphate phosphatase</fullName>
        <ecNumber evidence="2">3.1.3.25</ecNumber>
    </recommendedName>
</protein>
<evidence type="ECO:0000256" key="3">
    <source>
        <dbReference type="ARBA" id="ARBA00022723"/>
    </source>
</evidence>
<reference evidence="7" key="2">
    <citation type="journal article" date="2022" name="Microbiol. Resour. Announc.">
        <title>Metagenome Sequencing to Explore Phylogenomics of Terrestrial Cyanobacteria.</title>
        <authorList>
            <person name="Ward R.D."/>
            <person name="Stajich J.E."/>
            <person name="Johansen J.R."/>
            <person name="Huntemann M."/>
            <person name="Clum A."/>
            <person name="Foster B."/>
            <person name="Foster B."/>
            <person name="Roux S."/>
            <person name="Palaniappan K."/>
            <person name="Varghese N."/>
            <person name="Mukherjee S."/>
            <person name="Reddy T.B.K."/>
            <person name="Daum C."/>
            <person name="Copeland A."/>
            <person name="Chen I.A."/>
            <person name="Ivanova N.N."/>
            <person name="Kyrpides N.C."/>
            <person name="Shapiro N."/>
            <person name="Eloe-Fadrosh E.A."/>
            <person name="Pietrasiak N."/>
        </authorList>
    </citation>
    <scope>NUCLEOTIDE SEQUENCE</scope>
    <source>
        <strain evidence="7">UHER 2000/2452</strain>
    </source>
</reference>
<evidence type="ECO:0000256" key="5">
    <source>
        <dbReference type="ARBA" id="ARBA00022842"/>
    </source>
</evidence>
<comment type="cofactor">
    <cofactor evidence="6">
        <name>Mg(2+)</name>
        <dbReference type="ChEBI" id="CHEBI:18420"/>
    </cofactor>
</comment>
<dbReference type="GO" id="GO:0007165">
    <property type="term" value="P:signal transduction"/>
    <property type="evidence" value="ECO:0007669"/>
    <property type="project" value="TreeGrafter"/>
</dbReference>
<dbReference type="AlphaFoldDB" id="A0A951QC37"/>
<comment type="catalytic activity">
    <reaction evidence="1">
        <text>a myo-inositol phosphate + H2O = myo-inositol + phosphate</text>
        <dbReference type="Rhea" id="RHEA:24056"/>
        <dbReference type="ChEBI" id="CHEBI:15377"/>
        <dbReference type="ChEBI" id="CHEBI:17268"/>
        <dbReference type="ChEBI" id="CHEBI:43474"/>
        <dbReference type="ChEBI" id="CHEBI:84139"/>
        <dbReference type="EC" id="3.1.3.25"/>
    </reaction>
</comment>
<keyword evidence="3 6" id="KW-0479">Metal-binding</keyword>
<accession>A0A951QC37</accession>
<feature type="binding site" evidence="6">
    <location>
        <position position="87"/>
    </location>
    <ligand>
        <name>Mg(2+)</name>
        <dbReference type="ChEBI" id="CHEBI:18420"/>
        <label>1</label>
        <note>catalytic</note>
    </ligand>
</feature>
<dbReference type="GO" id="GO:0008934">
    <property type="term" value="F:inositol monophosphate 1-phosphatase activity"/>
    <property type="evidence" value="ECO:0007669"/>
    <property type="project" value="TreeGrafter"/>
</dbReference>
<dbReference type="InterPro" id="IPR020550">
    <property type="entry name" value="Inositol_monophosphatase_CS"/>
</dbReference>
<sequence>MDWSEILNFAETVTDRVGVQLLKDFGHAQANAVEKTDGSLVTPADQWADAELRSAIAQAFPDHGFLSEESEHIFPENDWCWVIDPIDGTTNFARGLPLWAISLGLLYKGTPVFGYVHLPPLRQSFHGFWCGGTDTGSAASPSAVNPAVNLAIDPSLIDCPVGAFLNHQPVHPRRDIPSGNQFFNICARSTAVLQQPLPCKVRMLGASTYNLLTVAAGISLGGVEATPKIWDIAAVWAIVKAAGGSWVSLDPEPIFPLQDGQNYGSRAYPTLVVSRAELVPIFQPIVRFLGKT</sequence>
<dbReference type="InterPro" id="IPR000760">
    <property type="entry name" value="Inositol_monophosphatase-like"/>
</dbReference>
<dbReference type="PROSITE" id="PS00630">
    <property type="entry name" value="IMP_2"/>
    <property type="match status" value="1"/>
</dbReference>
<keyword evidence="4" id="KW-0378">Hydrolase</keyword>
<evidence type="ECO:0000256" key="6">
    <source>
        <dbReference type="PIRSR" id="PIRSR600760-2"/>
    </source>
</evidence>
<feature type="binding site" evidence="6">
    <location>
        <position position="231"/>
    </location>
    <ligand>
        <name>Mg(2+)</name>
        <dbReference type="ChEBI" id="CHEBI:18420"/>
        <label>1</label>
        <note>catalytic</note>
    </ligand>
</feature>
<reference evidence="7" key="1">
    <citation type="submission" date="2021-05" db="EMBL/GenBank/DDBJ databases">
        <authorList>
            <person name="Pietrasiak N."/>
            <person name="Ward R."/>
            <person name="Stajich J.E."/>
            <person name="Kurbessoian T."/>
        </authorList>
    </citation>
    <scope>NUCLEOTIDE SEQUENCE</scope>
    <source>
        <strain evidence="7">UHER 2000/2452</strain>
    </source>
</reference>
<dbReference type="GO" id="GO:0046854">
    <property type="term" value="P:phosphatidylinositol phosphate biosynthetic process"/>
    <property type="evidence" value="ECO:0007669"/>
    <property type="project" value="InterPro"/>
</dbReference>
<feature type="binding site" evidence="6">
    <location>
        <position position="84"/>
    </location>
    <ligand>
        <name>Mg(2+)</name>
        <dbReference type="ChEBI" id="CHEBI:18420"/>
        <label>1</label>
        <note>catalytic</note>
    </ligand>
</feature>
<dbReference type="CDD" id="cd01643">
    <property type="entry name" value="Bacterial_IMPase_like_2"/>
    <property type="match status" value="1"/>
</dbReference>
<dbReference type="EC" id="3.1.3.25" evidence="2"/>
<dbReference type="Gene3D" id="3.30.540.10">
    <property type="entry name" value="Fructose-1,6-Bisphosphatase, subunit A, domain 1"/>
    <property type="match status" value="1"/>
</dbReference>
<dbReference type="PANTHER" id="PTHR20854:SF4">
    <property type="entry name" value="INOSITOL-1-MONOPHOSPHATASE-RELATED"/>
    <property type="match status" value="1"/>
</dbReference>
<dbReference type="PRINTS" id="PR00377">
    <property type="entry name" value="IMPHPHTASES"/>
</dbReference>
<dbReference type="Proteomes" id="UP000757435">
    <property type="component" value="Unassembled WGS sequence"/>
</dbReference>
<dbReference type="PANTHER" id="PTHR20854">
    <property type="entry name" value="INOSITOL MONOPHOSPHATASE"/>
    <property type="match status" value="1"/>
</dbReference>
<feature type="binding site" evidence="6">
    <location>
        <position position="68"/>
    </location>
    <ligand>
        <name>Mg(2+)</name>
        <dbReference type="ChEBI" id="CHEBI:18420"/>
        <label>1</label>
        <note>catalytic</note>
    </ligand>
</feature>
<dbReference type="Gene3D" id="3.40.190.80">
    <property type="match status" value="1"/>
</dbReference>
<dbReference type="InterPro" id="IPR020583">
    <property type="entry name" value="Inositol_monoP_metal-BS"/>
</dbReference>
<dbReference type="PROSITE" id="PS00629">
    <property type="entry name" value="IMP_1"/>
    <property type="match status" value="1"/>
</dbReference>
<name>A0A951QC37_9CYAN</name>
<evidence type="ECO:0000256" key="1">
    <source>
        <dbReference type="ARBA" id="ARBA00001033"/>
    </source>
</evidence>
<evidence type="ECO:0000256" key="4">
    <source>
        <dbReference type="ARBA" id="ARBA00022801"/>
    </source>
</evidence>
<organism evidence="7 8">
    <name type="scientific">Drouetiella hepatica Uher 2000/2452</name>
    <dbReference type="NCBI Taxonomy" id="904376"/>
    <lineage>
        <taxon>Bacteria</taxon>
        <taxon>Bacillati</taxon>
        <taxon>Cyanobacteriota</taxon>
        <taxon>Cyanophyceae</taxon>
        <taxon>Oculatellales</taxon>
        <taxon>Oculatellaceae</taxon>
        <taxon>Drouetiella</taxon>
    </lineage>
</organism>
<dbReference type="GO" id="GO:0006020">
    <property type="term" value="P:inositol metabolic process"/>
    <property type="evidence" value="ECO:0007669"/>
    <property type="project" value="TreeGrafter"/>
</dbReference>
<feature type="binding site" evidence="6">
    <location>
        <position position="86"/>
    </location>
    <ligand>
        <name>Mg(2+)</name>
        <dbReference type="ChEBI" id="CHEBI:18420"/>
        <label>1</label>
        <note>catalytic</note>
    </ligand>
</feature>
<evidence type="ECO:0000256" key="2">
    <source>
        <dbReference type="ARBA" id="ARBA00013106"/>
    </source>
</evidence>
<dbReference type="SUPFAM" id="SSF56655">
    <property type="entry name" value="Carbohydrate phosphatase"/>
    <property type="match status" value="1"/>
</dbReference>